<dbReference type="PANTHER" id="PTHR43396:SF6">
    <property type="entry name" value="ABL201WP"/>
    <property type="match status" value="1"/>
</dbReference>
<name>G8YSE7_PICSO</name>
<feature type="compositionally biased region" description="Basic and acidic residues" evidence="1">
    <location>
        <begin position="404"/>
        <end position="414"/>
    </location>
</feature>
<evidence type="ECO:0000313" key="5">
    <source>
        <dbReference type="Proteomes" id="UP000005222"/>
    </source>
</evidence>
<feature type="compositionally biased region" description="Polar residues" evidence="1">
    <location>
        <begin position="228"/>
        <end position="249"/>
    </location>
</feature>
<evidence type="ECO:0000256" key="1">
    <source>
        <dbReference type="SAM" id="MobiDB-lite"/>
    </source>
</evidence>
<accession>G8YSE7</accession>
<feature type="compositionally biased region" description="Low complexity" evidence="1">
    <location>
        <begin position="556"/>
        <end position="567"/>
    </location>
</feature>
<dbReference type="STRING" id="559304.G8YSE7"/>
<feature type="region of interest" description="Disordered" evidence="1">
    <location>
        <begin position="302"/>
        <end position="344"/>
    </location>
</feature>
<dbReference type="GO" id="GO:0071949">
    <property type="term" value="F:FAD binding"/>
    <property type="evidence" value="ECO:0007669"/>
    <property type="project" value="TreeGrafter"/>
</dbReference>
<sequence length="832" mass="91047">MELEITEQDIYRLSSSWNTIHTNSRYHNDSFVSRLYANLLAANPKLLPVFSGENGLQEHSALFGELLSLTMIYLNDMPTLKICIAAYARENPLFTEQCCEIVEPMGSALVLTLRQWLGKGVFDNELQELWIKVYVMLANTLLQSAPESNESSDDCSSEQSSLEEPIPALNPRRREQSATPATSEDEDVPPRAEEKPLPIVEKPLPVVERAEQTDIPPRRAPPKEIESKVSSNTNPKMKTSSSMPMLQINLSSNEKYKGFRRSVSKDTLTADPIALEIPKTMSLSNVTESSRDIDALNKEIAYLSSPRESLRKSEPFDPRPLRRKSTNPELVAQEKGNYNTPDVPVRSAKRLSMYNDEDDIKSFRDRFASPVSSLDSLNEVDNNSDRMAAEESSTYEQDMGGDFCQKENLQDKRMSTPTRGVDAAGVDHRRLSAKGNRVVTDDLDEGWGVEKEKQFGFDPRRSHRRSRSFWSSSSEHQDAQDDAEPQDEPEARAVASPDMPAKTPVFCPESFGIKGLAPIAENEFDETASSKYESDDEQENCSSQCASTSNGDSDEVSSGVSSLSLHNSDYRSSINSGEHNSAATSPEMAYFNPGHKPRQVSTASDVSYMKPLDSRTTSHPSMLSASSLQARNRASIGFMRSSFVLKQEMQKLGLDDASEATRSKTAVASAAATPASTAATSKVNLACESSTSLGSAPSSRDGCYDLLNSFVPVTRLAGAPQHAAAPASAVRKNALASHSTASLRSGVSINSGSSTSSKRKSLRSALSRIFSRRGSSSASDQTSVFSSDTVGSSTSGFSFFSRKQPVTTRAVPSHKHSSSRQSFASTNYKVFV</sequence>
<dbReference type="InterPro" id="IPR009050">
    <property type="entry name" value="Globin-like_sf"/>
</dbReference>
<organism evidence="3 5">
    <name type="scientific">Pichia sorbitophila (strain ATCC MYA-4447 / BCRC 22081 / CBS 7064 / NBRC 10061 / NRRL Y-12695)</name>
    <name type="common">Hybrid yeast</name>
    <dbReference type="NCBI Taxonomy" id="559304"/>
    <lineage>
        <taxon>Eukaryota</taxon>
        <taxon>Fungi</taxon>
        <taxon>Dikarya</taxon>
        <taxon>Ascomycota</taxon>
        <taxon>Saccharomycotina</taxon>
        <taxon>Pichiomycetes</taxon>
        <taxon>Debaryomycetaceae</taxon>
        <taxon>Millerozyma</taxon>
    </lineage>
</organism>
<dbReference type="GO" id="GO:0019825">
    <property type="term" value="F:oxygen binding"/>
    <property type="evidence" value="ECO:0007669"/>
    <property type="project" value="InterPro"/>
</dbReference>
<feature type="region of interest" description="Disordered" evidence="1">
    <location>
        <begin position="524"/>
        <end position="603"/>
    </location>
</feature>
<dbReference type="InterPro" id="IPR044399">
    <property type="entry name" value="Mb-like_M"/>
</dbReference>
<dbReference type="OMA" id="NVKKVPY"/>
<dbReference type="Proteomes" id="UP000005222">
    <property type="component" value="Chromosome C"/>
</dbReference>
<feature type="region of interest" description="Disordered" evidence="1">
    <location>
        <begin position="374"/>
        <end position="508"/>
    </location>
</feature>
<feature type="compositionally biased region" description="Basic and acidic residues" evidence="1">
    <location>
        <begin position="448"/>
        <end position="460"/>
    </location>
</feature>
<dbReference type="OrthoDB" id="4025615at2759"/>
<evidence type="ECO:0000313" key="4">
    <source>
        <dbReference type="EMBL" id="CCE79070.1"/>
    </source>
</evidence>
<dbReference type="Gene3D" id="1.10.490.10">
    <property type="entry name" value="Globins"/>
    <property type="match status" value="1"/>
</dbReference>
<dbReference type="PANTHER" id="PTHR43396">
    <property type="entry name" value="FLAVOHEMOPROTEIN"/>
    <property type="match status" value="1"/>
</dbReference>
<dbReference type="EMBL" id="FO082057">
    <property type="protein sequence ID" value="CCE78484.1"/>
    <property type="molecule type" value="Genomic_DNA"/>
</dbReference>
<gene>
    <name evidence="3" type="primary">Piso0_001107</name>
    <name evidence="3" type="ORF">GNLVRS01_PISO0C11046g</name>
    <name evidence="4" type="ORF">GNLVRS01_PISO0D11113g</name>
</gene>
<dbReference type="GO" id="GO:0008941">
    <property type="term" value="F:nitric oxide dioxygenase NAD(P)H activity"/>
    <property type="evidence" value="ECO:0007669"/>
    <property type="project" value="TreeGrafter"/>
</dbReference>
<dbReference type="SUPFAM" id="SSF46458">
    <property type="entry name" value="Globin-like"/>
    <property type="match status" value="1"/>
</dbReference>
<dbReference type="eggNOG" id="ENOG502RS13">
    <property type="taxonomic scope" value="Eukaryota"/>
</dbReference>
<feature type="compositionally biased region" description="Basic and acidic residues" evidence="1">
    <location>
        <begin position="308"/>
        <end position="320"/>
    </location>
</feature>
<dbReference type="PROSITE" id="PS01033">
    <property type="entry name" value="GLOBIN"/>
    <property type="match status" value="1"/>
</dbReference>
<keyword evidence="5" id="KW-1185">Reference proteome</keyword>
<dbReference type="EMBL" id="FO082056">
    <property type="protein sequence ID" value="CCE79070.1"/>
    <property type="molecule type" value="Genomic_DNA"/>
</dbReference>
<dbReference type="InterPro" id="IPR012292">
    <property type="entry name" value="Globin/Proto"/>
</dbReference>
<evidence type="ECO:0000313" key="3">
    <source>
        <dbReference type="EMBL" id="CCE78484.1"/>
    </source>
</evidence>
<dbReference type="CDD" id="cd01040">
    <property type="entry name" value="Mb-like"/>
    <property type="match status" value="1"/>
</dbReference>
<evidence type="ECO:0000259" key="2">
    <source>
        <dbReference type="PROSITE" id="PS01033"/>
    </source>
</evidence>
<dbReference type="GO" id="GO:0046210">
    <property type="term" value="P:nitric oxide catabolic process"/>
    <property type="evidence" value="ECO:0007669"/>
    <property type="project" value="TreeGrafter"/>
</dbReference>
<dbReference type="InParanoid" id="G8YSE7"/>
<dbReference type="InterPro" id="IPR000971">
    <property type="entry name" value="Globin"/>
</dbReference>
<protein>
    <submittedName>
        <fullName evidence="3">Piso0_001107 protein</fullName>
    </submittedName>
</protein>
<reference evidence="5" key="2">
    <citation type="journal article" date="2012" name="G3 (Bethesda)">
        <title>Pichia sorbitophila, an interspecies yeast hybrid reveals early steps of genome resolution following polyploidization.</title>
        <authorList>
            <person name="Leh Louis V."/>
            <person name="Despons L."/>
            <person name="Friedrich A."/>
            <person name="Martin T."/>
            <person name="Durrens P."/>
            <person name="Casaregola S."/>
            <person name="Neuveglise C."/>
            <person name="Fairhead C."/>
            <person name="Marck C."/>
            <person name="Cruz J.A."/>
            <person name="Straub M.L."/>
            <person name="Kugler V."/>
            <person name="Sacerdot C."/>
            <person name="Uzunov Z."/>
            <person name="Thierry A."/>
            <person name="Weiss S."/>
            <person name="Bleykasten C."/>
            <person name="De Montigny J."/>
            <person name="Jacques N."/>
            <person name="Jung P."/>
            <person name="Lemaire M."/>
            <person name="Mallet S."/>
            <person name="Morel G."/>
            <person name="Richard G.F."/>
            <person name="Sarkar A."/>
            <person name="Savel G."/>
            <person name="Schacherer J."/>
            <person name="Seret M.L."/>
            <person name="Talla E."/>
            <person name="Samson G."/>
            <person name="Jubin C."/>
            <person name="Poulain J."/>
            <person name="Vacherie B."/>
            <person name="Barbe V."/>
            <person name="Pelletier E."/>
            <person name="Sherman D.J."/>
            <person name="Westhof E."/>
            <person name="Weissenbach J."/>
            <person name="Baret P.V."/>
            <person name="Wincker P."/>
            <person name="Gaillardin C."/>
            <person name="Dujon B."/>
            <person name="Souciet J.L."/>
        </authorList>
    </citation>
    <scope>NUCLEOTIDE SEQUENCE [LARGE SCALE GENOMIC DNA]</scope>
    <source>
        <strain evidence="5">ATCC MYA-4447 / BCRC 22081 / CBS 7064 / NBRC 10061 / NRRL Y-12695</strain>
    </source>
</reference>
<dbReference type="GO" id="GO:0020037">
    <property type="term" value="F:heme binding"/>
    <property type="evidence" value="ECO:0007669"/>
    <property type="project" value="InterPro"/>
</dbReference>
<feature type="compositionally biased region" description="Polar residues" evidence="1">
    <location>
        <begin position="570"/>
        <end position="584"/>
    </location>
</feature>
<proteinExistence type="predicted"/>
<reference evidence="3" key="1">
    <citation type="submission" date="2011-10" db="EMBL/GenBank/DDBJ databases">
        <authorList>
            <person name="Genoscope - CEA"/>
        </authorList>
    </citation>
    <scope>NUCLEOTIDE SEQUENCE</scope>
</reference>
<dbReference type="Proteomes" id="UP000005222">
    <property type="component" value="Chromosome D"/>
</dbReference>
<feature type="region of interest" description="Disordered" evidence="1">
    <location>
        <begin position="146"/>
        <end position="249"/>
    </location>
</feature>
<feature type="domain" description="Globin" evidence="2">
    <location>
        <begin position="4"/>
        <end position="146"/>
    </location>
</feature>
<dbReference type="HOGENOM" id="CLU_347492_0_0_1"/>
<dbReference type="AlphaFoldDB" id="G8YSE7"/>
<dbReference type="GO" id="GO:0071500">
    <property type="term" value="P:cellular response to nitrosative stress"/>
    <property type="evidence" value="ECO:0007669"/>
    <property type="project" value="TreeGrafter"/>
</dbReference>